<dbReference type="AlphaFoldDB" id="A0A4R4YWX4"/>
<protein>
    <submittedName>
        <fullName evidence="6">FAD-dependent monooxygenase</fullName>
    </submittedName>
</protein>
<dbReference type="EMBL" id="SMKX01000125">
    <property type="protein sequence ID" value="TDD49975.1"/>
    <property type="molecule type" value="Genomic_DNA"/>
</dbReference>
<evidence type="ECO:0000259" key="5">
    <source>
        <dbReference type="Pfam" id="PF01494"/>
    </source>
</evidence>
<sequence>MKVAIVGAGIGGLALAQGLLKAGVEVRVFERDPSPVFRRQGYRIHVSPAGEEALAAVLPERVRRRVIETATRPGDLLAGFDTQLNALFEQTFPIGGPDSITSIDRYAFRRAMMTGLDEFIAFGKEFASYGVVGEGVEIRFADGTTEVADVLVGADGAGSRVRAQLLPEFEVHDSGIRCIYGKIPLTDAVRAVVPPSFLRGFCFVQGAAFAPVLFRTPPEEYGDYLMAVLTGTSEQLGRTDDELFAMPAEELWSLVGKQIADWHPVIGSLVSAADASAAFPIALRTCTSVMPWPEGPVVLLGDAVHPMLPSAGAGANTALWDAARLTDALTGGSTLASYQEEMLEHGMAAVTESLENGRRMFDLRTI</sequence>
<evidence type="ECO:0000256" key="2">
    <source>
        <dbReference type="ARBA" id="ARBA00022827"/>
    </source>
</evidence>
<comment type="caution">
    <text evidence="6">The sequence shown here is derived from an EMBL/GenBank/DDBJ whole genome shotgun (WGS) entry which is preliminary data.</text>
</comment>
<keyword evidence="2" id="KW-0274">FAD</keyword>
<evidence type="ECO:0000256" key="1">
    <source>
        <dbReference type="ARBA" id="ARBA00022630"/>
    </source>
</evidence>
<keyword evidence="1" id="KW-0285">Flavoprotein</keyword>
<dbReference type="OrthoDB" id="3212532at2"/>
<evidence type="ECO:0000256" key="3">
    <source>
        <dbReference type="ARBA" id="ARBA00023002"/>
    </source>
</evidence>
<evidence type="ECO:0000256" key="4">
    <source>
        <dbReference type="ARBA" id="ARBA00023033"/>
    </source>
</evidence>
<gene>
    <name evidence="6" type="ORF">E1263_31440</name>
</gene>
<dbReference type="InterPro" id="IPR036188">
    <property type="entry name" value="FAD/NAD-bd_sf"/>
</dbReference>
<dbReference type="Gene3D" id="3.50.50.60">
    <property type="entry name" value="FAD/NAD(P)-binding domain"/>
    <property type="match status" value="1"/>
</dbReference>
<accession>A0A4R4YWX4</accession>
<dbReference type="Pfam" id="PF01494">
    <property type="entry name" value="FAD_binding_3"/>
    <property type="match status" value="1"/>
</dbReference>
<proteinExistence type="predicted"/>
<feature type="domain" description="FAD-binding" evidence="5">
    <location>
        <begin position="120"/>
        <end position="352"/>
    </location>
</feature>
<dbReference type="GO" id="GO:0004497">
    <property type="term" value="F:monooxygenase activity"/>
    <property type="evidence" value="ECO:0007669"/>
    <property type="project" value="UniProtKB-KW"/>
</dbReference>
<dbReference type="RefSeq" id="WP_132173984.1">
    <property type="nucleotide sequence ID" value="NZ_SMKX01000125.1"/>
</dbReference>
<name>A0A4R4YWX4_9ACTN</name>
<dbReference type="PANTHER" id="PTHR47178:SF5">
    <property type="entry name" value="FAD-BINDING DOMAIN-CONTAINING PROTEIN"/>
    <property type="match status" value="1"/>
</dbReference>
<evidence type="ECO:0000313" key="7">
    <source>
        <dbReference type="Proteomes" id="UP000295124"/>
    </source>
</evidence>
<reference evidence="6 7" key="1">
    <citation type="submission" date="2019-03" db="EMBL/GenBank/DDBJ databases">
        <title>Draft genome sequences of novel Actinobacteria.</title>
        <authorList>
            <person name="Sahin N."/>
            <person name="Ay H."/>
            <person name="Saygin H."/>
        </authorList>
    </citation>
    <scope>NUCLEOTIDE SEQUENCE [LARGE SCALE GENOMIC DNA]</scope>
    <source>
        <strain evidence="6 7">JCM 13523</strain>
    </source>
</reference>
<dbReference type="SUPFAM" id="SSF51905">
    <property type="entry name" value="FAD/NAD(P)-binding domain"/>
    <property type="match status" value="1"/>
</dbReference>
<keyword evidence="7" id="KW-1185">Reference proteome</keyword>
<organism evidence="6 7">
    <name type="scientific">Kribbella antibiotica</name>
    <dbReference type="NCBI Taxonomy" id="190195"/>
    <lineage>
        <taxon>Bacteria</taxon>
        <taxon>Bacillati</taxon>
        <taxon>Actinomycetota</taxon>
        <taxon>Actinomycetes</taxon>
        <taxon>Propionibacteriales</taxon>
        <taxon>Kribbellaceae</taxon>
        <taxon>Kribbella</taxon>
    </lineage>
</organism>
<dbReference type="Proteomes" id="UP000295124">
    <property type="component" value="Unassembled WGS sequence"/>
</dbReference>
<dbReference type="PRINTS" id="PR00420">
    <property type="entry name" value="RNGMNOXGNASE"/>
</dbReference>
<dbReference type="GO" id="GO:0071949">
    <property type="term" value="F:FAD binding"/>
    <property type="evidence" value="ECO:0007669"/>
    <property type="project" value="InterPro"/>
</dbReference>
<dbReference type="InterPro" id="IPR002938">
    <property type="entry name" value="FAD-bd"/>
</dbReference>
<evidence type="ECO:0000313" key="6">
    <source>
        <dbReference type="EMBL" id="TDD49975.1"/>
    </source>
</evidence>
<dbReference type="Pfam" id="PF13450">
    <property type="entry name" value="NAD_binding_8"/>
    <property type="match status" value="1"/>
</dbReference>
<dbReference type="PANTHER" id="PTHR47178">
    <property type="entry name" value="MONOOXYGENASE, FAD-BINDING"/>
    <property type="match status" value="1"/>
</dbReference>
<keyword evidence="3" id="KW-0560">Oxidoreductase</keyword>
<keyword evidence="4 6" id="KW-0503">Monooxygenase</keyword>